<comment type="caution">
    <text evidence="2">The sequence shown here is derived from an EMBL/GenBank/DDBJ whole genome shotgun (WGS) entry which is preliminary data.</text>
</comment>
<accession>A0ABN7N5U8</accession>
<reference evidence="2 3" key="1">
    <citation type="submission" date="2021-02" db="EMBL/GenBank/DDBJ databases">
        <authorList>
            <person name="Vanwijnsberghe S."/>
        </authorList>
    </citation>
    <scope>NUCLEOTIDE SEQUENCE [LARGE SCALE GENOMIC DNA]</scope>
    <source>
        <strain evidence="2 3">LMG 31837</strain>
    </source>
</reference>
<proteinExistence type="predicted"/>
<evidence type="ECO:0000256" key="1">
    <source>
        <dbReference type="SAM" id="MobiDB-lite"/>
    </source>
</evidence>
<feature type="compositionally biased region" description="Basic and acidic residues" evidence="1">
    <location>
        <begin position="122"/>
        <end position="146"/>
    </location>
</feature>
<protein>
    <submittedName>
        <fullName evidence="2">Uncharacterized protein</fullName>
    </submittedName>
</protein>
<feature type="compositionally biased region" description="Basic and acidic residues" evidence="1">
    <location>
        <begin position="154"/>
        <end position="174"/>
    </location>
</feature>
<dbReference type="Proteomes" id="UP000672526">
    <property type="component" value="Unassembled WGS sequence"/>
</dbReference>
<dbReference type="EMBL" id="CAJNBK010000067">
    <property type="protein sequence ID" value="CAE6842303.1"/>
    <property type="molecule type" value="Genomic_DNA"/>
</dbReference>
<organism evidence="2 3">
    <name type="scientific">Paraburkholderia haematera</name>
    <dbReference type="NCBI Taxonomy" id="2793077"/>
    <lineage>
        <taxon>Bacteria</taxon>
        <taxon>Pseudomonadati</taxon>
        <taxon>Pseudomonadota</taxon>
        <taxon>Betaproteobacteria</taxon>
        <taxon>Burkholderiales</taxon>
        <taxon>Burkholderiaceae</taxon>
        <taxon>Paraburkholderia</taxon>
    </lineage>
</organism>
<evidence type="ECO:0000313" key="3">
    <source>
        <dbReference type="Proteomes" id="UP000672526"/>
    </source>
</evidence>
<keyword evidence="3" id="KW-1185">Reference proteome</keyword>
<sequence>MDHADGHQRVIEQAVVLQDADPCVDADQERGPERQHHAHHQQVALGGLRAGDVVRNRIADQQAEEGRDAGHLQRADIRRDVQIVLQQERVVAELHGEVHHAVLDRHEIRVRRNAQTQIGEADFQHQHERQREEQEEPQERHADHGRAARRHQHREAFFKRAGEPAAGRRAERRGGGGSGIAHCVSTTPLAGDQ</sequence>
<feature type="region of interest" description="Disordered" evidence="1">
    <location>
        <begin position="120"/>
        <end position="193"/>
    </location>
</feature>
<name>A0ABN7N5U8_9BURK</name>
<gene>
    <name evidence="2" type="ORF">R69888_07020</name>
</gene>
<feature type="compositionally biased region" description="Polar residues" evidence="1">
    <location>
        <begin position="184"/>
        <end position="193"/>
    </location>
</feature>
<evidence type="ECO:0000313" key="2">
    <source>
        <dbReference type="EMBL" id="CAE6842303.1"/>
    </source>
</evidence>